<dbReference type="Proteomes" id="UP000821853">
    <property type="component" value="Chromosome 4"/>
</dbReference>
<dbReference type="EMBL" id="JABSTR010000006">
    <property type="protein sequence ID" value="KAH9372784.1"/>
    <property type="molecule type" value="Genomic_DNA"/>
</dbReference>
<gene>
    <name evidence="2" type="ORF">HPB48_014388</name>
</gene>
<dbReference type="AlphaFoldDB" id="A0A9J6GEC2"/>
<dbReference type="InterPro" id="IPR052638">
    <property type="entry name" value="PiggyBac_TE-derived"/>
</dbReference>
<dbReference type="PANTHER" id="PTHR47055:SF2">
    <property type="entry name" value="PIGGYBAC TRANSPOSABLE ELEMENT-DERIVED PROTEIN 2-RELATED"/>
    <property type="match status" value="1"/>
</dbReference>
<feature type="domain" description="PiggyBac transposable element-derived protein" evidence="1">
    <location>
        <begin position="2"/>
        <end position="103"/>
    </location>
</feature>
<evidence type="ECO:0000313" key="3">
    <source>
        <dbReference type="Proteomes" id="UP000821853"/>
    </source>
</evidence>
<protein>
    <recommendedName>
        <fullName evidence="1">PiggyBac transposable element-derived protein domain-containing protein</fullName>
    </recommendedName>
</protein>
<dbReference type="Pfam" id="PF13843">
    <property type="entry name" value="DDE_Tnp_1_7"/>
    <property type="match status" value="1"/>
</dbReference>
<dbReference type="InterPro" id="IPR029526">
    <property type="entry name" value="PGBD"/>
</dbReference>
<dbReference type="VEuPathDB" id="VectorBase:HLOH_041489"/>
<comment type="caution">
    <text evidence="2">The sequence shown here is derived from an EMBL/GenBank/DDBJ whole genome shotgun (WGS) entry which is preliminary data.</text>
</comment>
<accession>A0A9J6GEC2</accession>
<sequence length="146" mass="16930">MRFLHCADNTSLTLCDRLTRLRPLMKLLKAMAMQPFQPLRQLGYDESMIEYYGRHACKQFIRGKTIRFGYKVRCLNAKNGYLANFEVYQGKRKDTGTSTQCSKDFGKAAAPLLEIWMNFQSKFVICHIILFRQSLPQPSPIEAPEK</sequence>
<name>A0A9J6GEC2_HAELO</name>
<dbReference type="PANTHER" id="PTHR47055">
    <property type="entry name" value="DDE_TNP_1_7 DOMAIN-CONTAINING PROTEIN"/>
    <property type="match status" value="1"/>
</dbReference>
<organism evidence="2 3">
    <name type="scientific">Haemaphysalis longicornis</name>
    <name type="common">Bush tick</name>
    <dbReference type="NCBI Taxonomy" id="44386"/>
    <lineage>
        <taxon>Eukaryota</taxon>
        <taxon>Metazoa</taxon>
        <taxon>Ecdysozoa</taxon>
        <taxon>Arthropoda</taxon>
        <taxon>Chelicerata</taxon>
        <taxon>Arachnida</taxon>
        <taxon>Acari</taxon>
        <taxon>Parasitiformes</taxon>
        <taxon>Ixodida</taxon>
        <taxon>Ixodoidea</taxon>
        <taxon>Ixodidae</taxon>
        <taxon>Haemaphysalinae</taxon>
        <taxon>Haemaphysalis</taxon>
    </lineage>
</organism>
<evidence type="ECO:0000313" key="2">
    <source>
        <dbReference type="EMBL" id="KAH9372784.1"/>
    </source>
</evidence>
<dbReference type="GO" id="GO:0043565">
    <property type="term" value="F:sequence-specific DNA binding"/>
    <property type="evidence" value="ECO:0007669"/>
    <property type="project" value="TreeGrafter"/>
</dbReference>
<evidence type="ECO:0000259" key="1">
    <source>
        <dbReference type="Pfam" id="PF13843"/>
    </source>
</evidence>
<dbReference type="OMA" id="CHIILFR"/>
<reference evidence="2 3" key="1">
    <citation type="journal article" date="2020" name="Cell">
        <title>Large-Scale Comparative Analyses of Tick Genomes Elucidate Their Genetic Diversity and Vector Capacities.</title>
        <authorList>
            <consortium name="Tick Genome and Microbiome Consortium (TIGMIC)"/>
            <person name="Jia N."/>
            <person name="Wang J."/>
            <person name="Shi W."/>
            <person name="Du L."/>
            <person name="Sun Y."/>
            <person name="Zhan W."/>
            <person name="Jiang J.F."/>
            <person name="Wang Q."/>
            <person name="Zhang B."/>
            <person name="Ji P."/>
            <person name="Bell-Sakyi L."/>
            <person name="Cui X.M."/>
            <person name="Yuan T.T."/>
            <person name="Jiang B.G."/>
            <person name="Yang W.F."/>
            <person name="Lam T.T."/>
            <person name="Chang Q.C."/>
            <person name="Ding S.J."/>
            <person name="Wang X.J."/>
            <person name="Zhu J.G."/>
            <person name="Ruan X.D."/>
            <person name="Zhao L."/>
            <person name="Wei J.T."/>
            <person name="Ye R.Z."/>
            <person name="Que T.C."/>
            <person name="Du C.H."/>
            <person name="Zhou Y.H."/>
            <person name="Cheng J.X."/>
            <person name="Dai P.F."/>
            <person name="Guo W.B."/>
            <person name="Han X.H."/>
            <person name="Huang E.J."/>
            <person name="Li L.F."/>
            <person name="Wei W."/>
            <person name="Gao Y.C."/>
            <person name="Liu J.Z."/>
            <person name="Shao H.Z."/>
            <person name="Wang X."/>
            <person name="Wang C.C."/>
            <person name="Yang T.C."/>
            <person name="Huo Q.B."/>
            <person name="Li W."/>
            <person name="Chen H.Y."/>
            <person name="Chen S.E."/>
            <person name="Zhou L.G."/>
            <person name="Ni X.B."/>
            <person name="Tian J.H."/>
            <person name="Sheng Y."/>
            <person name="Liu T."/>
            <person name="Pan Y.S."/>
            <person name="Xia L.Y."/>
            <person name="Li J."/>
            <person name="Zhao F."/>
            <person name="Cao W.C."/>
        </authorList>
    </citation>
    <scope>NUCLEOTIDE SEQUENCE [LARGE SCALE GENOMIC DNA]</scope>
    <source>
        <strain evidence="2">HaeL-2018</strain>
    </source>
</reference>
<keyword evidence="3" id="KW-1185">Reference proteome</keyword>
<dbReference type="OrthoDB" id="6437305at2759"/>
<proteinExistence type="predicted"/>